<gene>
    <name evidence="2" type="ORF">PtA15_11A625</name>
</gene>
<reference evidence="2" key="1">
    <citation type="submission" date="2022-10" db="EMBL/GenBank/DDBJ databases">
        <title>Puccinia triticina Genome sequencing and assembly.</title>
        <authorList>
            <person name="Li C."/>
        </authorList>
    </citation>
    <scope>NUCLEOTIDE SEQUENCE</scope>
    <source>
        <strain evidence="2">Pt15</strain>
    </source>
</reference>
<organism evidence="2 3">
    <name type="scientific">Puccinia triticina</name>
    <dbReference type="NCBI Taxonomy" id="208348"/>
    <lineage>
        <taxon>Eukaryota</taxon>
        <taxon>Fungi</taxon>
        <taxon>Dikarya</taxon>
        <taxon>Basidiomycota</taxon>
        <taxon>Pucciniomycotina</taxon>
        <taxon>Pucciniomycetes</taxon>
        <taxon>Pucciniales</taxon>
        <taxon>Pucciniaceae</taxon>
        <taxon>Puccinia</taxon>
    </lineage>
</organism>
<dbReference type="GeneID" id="77802448"/>
<dbReference type="Proteomes" id="UP001164743">
    <property type="component" value="Chromosome 11A"/>
</dbReference>
<protein>
    <submittedName>
        <fullName evidence="2">Uncharacterized protein</fullName>
    </submittedName>
</protein>
<dbReference type="RefSeq" id="XP_053025488.1">
    <property type="nucleotide sequence ID" value="XM_053161553.1"/>
</dbReference>
<evidence type="ECO:0000256" key="1">
    <source>
        <dbReference type="SAM" id="MobiDB-lite"/>
    </source>
</evidence>
<sequence>MSNPSRFMEGMPEYIKPKKKRHQKTKYKSRFSESNVKKIADDLVAHFKRFYTNIFGSKPEYKAEKYFTKTDAKAVAQAIEYIEEPRLIAKLIGGKWFDDQKEADRLAKHAEDATALEGFKRARAAEVIEAEERRCRGDLLTSSSNPVTLQPKAKRVRLSPEEKKKNDEKIKADKAAKKAEDARALEGFKKARAAEVVERRAKDGEIESTSLT</sequence>
<feature type="compositionally biased region" description="Basic and acidic residues" evidence="1">
    <location>
        <begin position="158"/>
        <end position="176"/>
    </location>
</feature>
<feature type="region of interest" description="Disordered" evidence="1">
    <location>
        <begin position="139"/>
        <end position="176"/>
    </location>
</feature>
<keyword evidence="3" id="KW-1185">Reference proteome</keyword>
<feature type="compositionally biased region" description="Basic residues" evidence="1">
    <location>
        <begin position="17"/>
        <end position="29"/>
    </location>
</feature>
<evidence type="ECO:0000313" key="2">
    <source>
        <dbReference type="EMBL" id="WAQ89933.1"/>
    </source>
</evidence>
<proteinExistence type="predicted"/>
<dbReference type="EMBL" id="CP110431">
    <property type="protein sequence ID" value="WAQ89933.1"/>
    <property type="molecule type" value="Genomic_DNA"/>
</dbReference>
<evidence type="ECO:0000313" key="3">
    <source>
        <dbReference type="Proteomes" id="UP001164743"/>
    </source>
</evidence>
<name>A0ABY7CXA3_9BASI</name>
<feature type="region of interest" description="Disordered" evidence="1">
    <location>
        <begin position="1"/>
        <end position="30"/>
    </location>
</feature>
<accession>A0ABY7CXA3</accession>